<dbReference type="Proteomes" id="UP001164676">
    <property type="component" value="Chromosome"/>
</dbReference>
<dbReference type="EMBL" id="CP114584">
    <property type="protein sequence ID" value="WBA15571.1"/>
    <property type="molecule type" value="Genomic_DNA"/>
</dbReference>
<evidence type="ECO:0000256" key="5">
    <source>
        <dbReference type="ARBA" id="ARBA00023172"/>
    </source>
</evidence>
<comment type="function">
    <text evidence="1 6">Required for the transposition of the insertion element.</text>
</comment>
<feature type="compositionally biased region" description="Polar residues" evidence="7">
    <location>
        <begin position="56"/>
        <end position="71"/>
    </location>
</feature>
<keyword evidence="3 6" id="KW-0815">Transposition</keyword>
<dbReference type="Pfam" id="PF00872">
    <property type="entry name" value="Transposase_mut"/>
    <property type="match status" value="1"/>
</dbReference>
<evidence type="ECO:0000256" key="1">
    <source>
        <dbReference type="ARBA" id="ARBA00002190"/>
    </source>
</evidence>
<geneLocation type="plasmid" evidence="9 11">
    <name>unnamed</name>
</geneLocation>
<evidence type="ECO:0000256" key="3">
    <source>
        <dbReference type="ARBA" id="ARBA00022578"/>
    </source>
</evidence>
<keyword evidence="9" id="KW-0614">Plasmid</keyword>
<evidence type="ECO:0000313" key="10">
    <source>
        <dbReference type="EMBL" id="WBA16615.1"/>
    </source>
</evidence>
<reference evidence="8" key="1">
    <citation type="submission" date="2022-09" db="EMBL/GenBank/DDBJ databases">
        <authorList>
            <person name="Li Z.-J."/>
        </authorList>
    </citation>
    <scope>NUCLEOTIDE SEQUENCE</scope>
    <source>
        <strain evidence="8">TGB10</strain>
        <plasmid evidence="9">unnamed</plasmid>
    </source>
</reference>
<sequence>MSDKYEIDIQAFAKALQSGQGLNGKDGLLTPLIKQITEAALAAEMDEHLTKEGQPNRKNGVSQKTIKTASGSFELDTPRDRNGSFEPQTVKKYQTRLTDEMERNIISLFALGNSYKSIREYLLEMYGTEVSNGTINAITDRLVPELRAWQERELEAVYPFVWLDAIHYKIKENGRFVSKALYTILGLNIEGKKELLGLYLSESEGARYWLNVLTDLQNRGVKDILIASVDGLKGFPEAIETVYPKTEVQLCIIHQIRNSVKYVASKNQKAFMSDLKCVYRATTQNAAEQALDELESKWGAQYPLVIKSWRSKWENLSVYFKYPEQVRKAIYTTNAVEAVHRQFRKLTKTKGGFANENALLKLLYAGMLKASEKWTHPVQNWNLTLSQLSIHFEGRLDDYVDL</sequence>
<feature type="region of interest" description="Disordered" evidence="7">
    <location>
        <begin position="49"/>
        <end position="86"/>
    </location>
</feature>
<keyword evidence="4 6" id="KW-0238">DNA-binding</keyword>
<accession>A0ABY7LHA0</accession>
<keyword evidence="6" id="KW-0814">Transposable element</keyword>
<evidence type="ECO:0000313" key="9">
    <source>
        <dbReference type="EMBL" id="WBA16434.1"/>
    </source>
</evidence>
<evidence type="ECO:0000313" key="8">
    <source>
        <dbReference type="EMBL" id="WBA15571.1"/>
    </source>
</evidence>
<organism evidence="8 11">
    <name type="scientific">Salinivibrio proteolyticus</name>
    <dbReference type="NCBI Taxonomy" id="334715"/>
    <lineage>
        <taxon>Bacteria</taxon>
        <taxon>Pseudomonadati</taxon>
        <taxon>Pseudomonadota</taxon>
        <taxon>Gammaproteobacteria</taxon>
        <taxon>Vibrionales</taxon>
        <taxon>Vibrionaceae</taxon>
        <taxon>Salinivibrio</taxon>
    </lineage>
</organism>
<dbReference type="PROSITE" id="PS01007">
    <property type="entry name" value="TRANSPOSASE_MUTATOR"/>
    <property type="match status" value="1"/>
</dbReference>
<evidence type="ECO:0000256" key="4">
    <source>
        <dbReference type="ARBA" id="ARBA00023125"/>
    </source>
</evidence>
<keyword evidence="11" id="KW-1185">Reference proteome</keyword>
<dbReference type="PANTHER" id="PTHR33217">
    <property type="entry name" value="TRANSPOSASE FOR INSERTION SEQUENCE ELEMENT IS1081"/>
    <property type="match status" value="1"/>
</dbReference>
<dbReference type="Proteomes" id="UP001164676">
    <property type="component" value="Plasmid unnamed"/>
</dbReference>
<evidence type="ECO:0000313" key="11">
    <source>
        <dbReference type="Proteomes" id="UP001164676"/>
    </source>
</evidence>
<dbReference type="EMBL" id="CP114585">
    <property type="protein sequence ID" value="WBA16434.1"/>
    <property type="molecule type" value="Genomic_DNA"/>
</dbReference>
<evidence type="ECO:0000256" key="6">
    <source>
        <dbReference type="RuleBase" id="RU365089"/>
    </source>
</evidence>
<dbReference type="PANTHER" id="PTHR33217:SF8">
    <property type="entry name" value="MUTATOR FAMILY TRANSPOSASE"/>
    <property type="match status" value="1"/>
</dbReference>
<evidence type="ECO:0000256" key="7">
    <source>
        <dbReference type="SAM" id="MobiDB-lite"/>
    </source>
</evidence>
<dbReference type="RefSeq" id="WP_077605338.1">
    <property type="nucleotide sequence ID" value="NZ_CP114584.1"/>
</dbReference>
<evidence type="ECO:0000256" key="2">
    <source>
        <dbReference type="ARBA" id="ARBA00010961"/>
    </source>
</evidence>
<name>A0ABY7LHA0_9GAMM</name>
<comment type="similarity">
    <text evidence="2 6">Belongs to the transposase mutator family.</text>
</comment>
<gene>
    <name evidence="8" type="ORF">N7E60_04645</name>
    <name evidence="10" type="ORF">N7E60_14635</name>
    <name evidence="9" type="ORF">N7E60_17035</name>
</gene>
<keyword evidence="5 6" id="KW-0233">DNA recombination</keyword>
<dbReference type="InterPro" id="IPR001207">
    <property type="entry name" value="Transposase_mutator"/>
</dbReference>
<dbReference type="EMBL" id="CP114585">
    <property type="protein sequence ID" value="WBA16615.1"/>
    <property type="molecule type" value="Genomic_DNA"/>
</dbReference>
<proteinExistence type="inferred from homology"/>
<protein>
    <recommendedName>
        <fullName evidence="6">Mutator family transposase</fullName>
    </recommendedName>
</protein>
<dbReference type="NCBIfam" id="NF033543">
    <property type="entry name" value="transpos_IS256"/>
    <property type="match status" value="1"/>
</dbReference>